<dbReference type="AlphaFoldDB" id="H6L1M1"/>
<protein>
    <recommendedName>
        <fullName evidence="3">YbjN domain-containing protein</fullName>
    </recommendedName>
</protein>
<proteinExistence type="predicted"/>
<evidence type="ECO:0000313" key="2">
    <source>
        <dbReference type="Proteomes" id="UP000007519"/>
    </source>
</evidence>
<evidence type="ECO:0000313" key="1">
    <source>
        <dbReference type="EMBL" id="AFC24665.1"/>
    </source>
</evidence>
<dbReference type="OrthoDB" id="1492177at2"/>
<sequence>MFKMVQKYLERIAVPYQIRENKQVFDFEVDAPEGHWACMLLLCGRSGIAFYSVLPFKVPEENRSELALYLMQINNERIFGNFELDQQTGEVRFKTYIDTEAQQLSERMLDRCLLINVSCMQKFLPRIKSKVKQYSAQAA</sequence>
<dbReference type="STRING" id="984262.SGRA_1934"/>
<dbReference type="Proteomes" id="UP000007519">
    <property type="component" value="Chromosome"/>
</dbReference>
<dbReference type="KEGG" id="sgn:SGRA_1934"/>
<evidence type="ECO:0008006" key="3">
    <source>
        <dbReference type="Google" id="ProtNLM"/>
    </source>
</evidence>
<keyword evidence="2" id="KW-1185">Reference proteome</keyword>
<reference evidence="1 2" key="1">
    <citation type="journal article" date="2012" name="Stand. Genomic Sci.">
        <title>Complete genome sequencing and analysis of Saprospira grandis str. Lewin, a predatory marine bacterium.</title>
        <authorList>
            <person name="Saw J.H."/>
            <person name="Yuryev A."/>
            <person name="Kanbe M."/>
            <person name="Hou S."/>
            <person name="Young A.G."/>
            <person name="Aizawa S."/>
            <person name="Alam M."/>
        </authorList>
    </citation>
    <scope>NUCLEOTIDE SEQUENCE [LARGE SCALE GENOMIC DNA]</scope>
    <source>
        <strain evidence="1 2">Lewin</strain>
    </source>
</reference>
<dbReference type="RefSeq" id="WP_015692288.1">
    <property type="nucleotide sequence ID" value="NC_016940.1"/>
</dbReference>
<organism evidence="1 2">
    <name type="scientific">Saprospira grandis (strain Lewin)</name>
    <dbReference type="NCBI Taxonomy" id="984262"/>
    <lineage>
        <taxon>Bacteria</taxon>
        <taxon>Pseudomonadati</taxon>
        <taxon>Bacteroidota</taxon>
        <taxon>Saprospiria</taxon>
        <taxon>Saprospirales</taxon>
        <taxon>Saprospiraceae</taxon>
        <taxon>Saprospira</taxon>
    </lineage>
</organism>
<accession>H6L1M1</accession>
<dbReference type="HOGENOM" id="CLU_118111_0_0_10"/>
<dbReference type="Pfam" id="PF10722">
    <property type="entry name" value="YbjN"/>
    <property type="match status" value="1"/>
</dbReference>
<gene>
    <name evidence="1" type="ordered locus">SGRA_1934</name>
</gene>
<dbReference type="eggNOG" id="COG5465">
    <property type="taxonomic scope" value="Bacteria"/>
</dbReference>
<dbReference type="InterPro" id="IPR019660">
    <property type="entry name" value="Put_sensory_transdc_reg_YbjN"/>
</dbReference>
<name>H6L1M1_SAPGL</name>
<dbReference type="EMBL" id="CP002831">
    <property type="protein sequence ID" value="AFC24665.1"/>
    <property type="molecule type" value="Genomic_DNA"/>
</dbReference>